<comment type="caution">
    <text evidence="3">The sequence shown here is derived from an EMBL/GenBank/DDBJ whole genome shotgun (WGS) entry which is preliminary data.</text>
</comment>
<feature type="region of interest" description="Disordered" evidence="1">
    <location>
        <begin position="1"/>
        <end position="20"/>
    </location>
</feature>
<dbReference type="OrthoDB" id="408373at2759"/>
<organism evidence="3 4">
    <name type="scientific">Didymella heteroderae</name>
    <dbReference type="NCBI Taxonomy" id="1769908"/>
    <lineage>
        <taxon>Eukaryota</taxon>
        <taxon>Fungi</taxon>
        <taxon>Dikarya</taxon>
        <taxon>Ascomycota</taxon>
        <taxon>Pezizomycotina</taxon>
        <taxon>Dothideomycetes</taxon>
        <taxon>Pleosporomycetidae</taxon>
        <taxon>Pleosporales</taxon>
        <taxon>Pleosporineae</taxon>
        <taxon>Didymellaceae</taxon>
        <taxon>Didymella</taxon>
    </lineage>
</organism>
<dbReference type="InterPro" id="IPR000073">
    <property type="entry name" value="AB_hydrolase_1"/>
</dbReference>
<name>A0A9P4WP77_9PLEO</name>
<dbReference type="Proteomes" id="UP000758155">
    <property type="component" value="Unassembled WGS sequence"/>
</dbReference>
<dbReference type="SUPFAM" id="SSF53474">
    <property type="entry name" value="alpha/beta-Hydrolases"/>
    <property type="match status" value="1"/>
</dbReference>
<keyword evidence="4" id="KW-1185">Reference proteome</keyword>
<protein>
    <recommendedName>
        <fullName evidence="2">AB hydrolase-1 domain-containing protein</fullName>
    </recommendedName>
</protein>
<evidence type="ECO:0000259" key="2">
    <source>
        <dbReference type="Pfam" id="PF12697"/>
    </source>
</evidence>
<reference evidence="3" key="1">
    <citation type="submission" date="2019-04" db="EMBL/GenBank/DDBJ databases">
        <title>Sequencing of skin fungus with MAO and IRED activity.</title>
        <authorList>
            <person name="Marsaioli A.J."/>
            <person name="Bonatto J.M.C."/>
            <person name="Reis Junior O."/>
        </authorList>
    </citation>
    <scope>NUCLEOTIDE SEQUENCE</scope>
    <source>
        <strain evidence="3">28M1</strain>
    </source>
</reference>
<dbReference type="PANTHER" id="PTHR43194">
    <property type="entry name" value="HYDROLASE ALPHA/BETA FOLD FAMILY"/>
    <property type="match status" value="1"/>
</dbReference>
<evidence type="ECO:0000256" key="1">
    <source>
        <dbReference type="SAM" id="MobiDB-lite"/>
    </source>
</evidence>
<dbReference type="InterPro" id="IPR050228">
    <property type="entry name" value="Carboxylesterase_BioH"/>
</dbReference>
<gene>
    <name evidence="3" type="ORF">E8E12_005456</name>
</gene>
<evidence type="ECO:0000313" key="3">
    <source>
        <dbReference type="EMBL" id="KAF3038489.1"/>
    </source>
</evidence>
<sequence>MADQLILPRPGSSFEPRAPIPAPSEEVFTSTFGALLPRAQYITTPAGKAAYYTFPATNPGFPPSGSKIPKKILLVHGVQTPALGLLPLISALRSSFPSTEFATLDLWGHGLSATPFLPHEGALFHGLIDAVLAELGWKNESGVGLVGYSFGAVLTMGYLTSFPCAASVDSFVLVAPAGLVRASCFSDDEKALLAPSCLPQDEARARDFVVATLEGDPLPIKVPENWQVKVARGEVVAQAVKEWEMKNHAGHAASVVGVFRDGGVIDNDQLFVEAKKLGLPALVVLGENDGLSTEKGIADFGFDVKVVLAAGHAVVRENAVEVAEYISQFWLAM</sequence>
<dbReference type="InterPro" id="IPR029058">
    <property type="entry name" value="AB_hydrolase_fold"/>
</dbReference>
<dbReference type="PANTHER" id="PTHR43194:SF2">
    <property type="entry name" value="PEROXISOMAL MEMBRANE PROTEIN LPX1"/>
    <property type="match status" value="1"/>
</dbReference>
<dbReference type="AlphaFoldDB" id="A0A9P4WP77"/>
<proteinExistence type="predicted"/>
<dbReference type="Pfam" id="PF12697">
    <property type="entry name" value="Abhydrolase_6"/>
    <property type="match status" value="1"/>
</dbReference>
<feature type="domain" description="AB hydrolase-1" evidence="2">
    <location>
        <begin position="72"/>
        <end position="324"/>
    </location>
</feature>
<evidence type="ECO:0000313" key="4">
    <source>
        <dbReference type="Proteomes" id="UP000758155"/>
    </source>
</evidence>
<dbReference type="EMBL" id="SWKV01000036">
    <property type="protein sequence ID" value="KAF3038489.1"/>
    <property type="molecule type" value="Genomic_DNA"/>
</dbReference>
<dbReference type="Gene3D" id="3.40.50.1820">
    <property type="entry name" value="alpha/beta hydrolase"/>
    <property type="match status" value="1"/>
</dbReference>
<accession>A0A9P4WP77</accession>